<evidence type="ECO:0000313" key="1">
    <source>
        <dbReference type="EMBL" id="TWG12403.1"/>
    </source>
</evidence>
<dbReference type="EMBL" id="VIWY01000005">
    <property type="protein sequence ID" value="TWG12403.1"/>
    <property type="molecule type" value="Genomic_DNA"/>
</dbReference>
<dbReference type="Proteomes" id="UP000320239">
    <property type="component" value="Unassembled WGS sequence"/>
</dbReference>
<proteinExistence type="predicted"/>
<comment type="caution">
    <text evidence="1">The sequence shown here is derived from an EMBL/GenBank/DDBJ whole genome shotgun (WGS) entry which is preliminary data.</text>
</comment>
<evidence type="ECO:0000313" key="2">
    <source>
        <dbReference type="Proteomes" id="UP000320239"/>
    </source>
</evidence>
<gene>
    <name evidence="1" type="ORF">FHX34_105270</name>
</gene>
<keyword evidence="2" id="KW-1185">Reference proteome</keyword>
<name>A0A561VLA2_ACTTI</name>
<organism evidence="1 2">
    <name type="scientific">Actinoplanes teichomyceticus</name>
    <dbReference type="NCBI Taxonomy" id="1867"/>
    <lineage>
        <taxon>Bacteria</taxon>
        <taxon>Bacillati</taxon>
        <taxon>Actinomycetota</taxon>
        <taxon>Actinomycetes</taxon>
        <taxon>Micromonosporales</taxon>
        <taxon>Micromonosporaceae</taxon>
        <taxon>Actinoplanes</taxon>
    </lineage>
</organism>
<reference evidence="1 2" key="1">
    <citation type="submission" date="2019-06" db="EMBL/GenBank/DDBJ databases">
        <title>Sequencing the genomes of 1000 actinobacteria strains.</title>
        <authorList>
            <person name="Klenk H.-P."/>
        </authorList>
    </citation>
    <scope>NUCLEOTIDE SEQUENCE [LARGE SCALE GENOMIC DNA]</scope>
    <source>
        <strain evidence="1 2">DSM 43866</strain>
    </source>
</reference>
<dbReference type="Gene3D" id="2.120.10.30">
    <property type="entry name" value="TolB, C-terminal domain"/>
    <property type="match status" value="1"/>
</dbReference>
<dbReference type="RefSeq" id="WP_122978992.1">
    <property type="nucleotide sequence ID" value="NZ_BOMX01000092.1"/>
</dbReference>
<dbReference type="OrthoDB" id="9808778at2"/>
<dbReference type="InterPro" id="IPR011042">
    <property type="entry name" value="6-blade_b-propeller_TolB-like"/>
</dbReference>
<protein>
    <submittedName>
        <fullName evidence="1">WD40 repeat protein</fullName>
    </submittedName>
</protein>
<dbReference type="AlphaFoldDB" id="A0A561VLA2"/>
<sequence length="340" mass="36485">MSLRTRLAVFAAVLVLAVAGTAAFVLRLREQRREQVAAAPPVPVADLAAVTRQPHVVFRSTAIGDEYGRVAAVPLTDPTGPRAFTQASCDRVYAHAGEAVCLYAKPGFVTTYRAEVLDAGWAIRRSLPLSGVPSRTRLSPDGEWAATTTFVSGHAYSSPGDFSTETLITPLTGGGRSLNLESDFTLVVDGRRNTARDRNMWGVTFAADGDRFYATAASGDRTWLVRGSLSSRELVALREDAECPSLSPDGGRVAFKTRDGRPEGQWMIAVYDLATGRSTLLAEKHSVDDQIEWLDGEHVLYGLPRAGNGPSASDVWTVPADGTGAPRLFVPDAWSPAVVR</sequence>
<dbReference type="SUPFAM" id="SSF82171">
    <property type="entry name" value="DPP6 N-terminal domain-like"/>
    <property type="match status" value="1"/>
</dbReference>
<accession>A0A561VLA2</accession>